<accession>A0AAP0NKV4</accession>
<evidence type="ECO:0000313" key="8">
    <source>
        <dbReference type="Proteomes" id="UP001415857"/>
    </source>
</evidence>
<dbReference type="InterPro" id="IPR004330">
    <property type="entry name" value="FAR1_DNA_bnd_dom"/>
</dbReference>
<reference evidence="7 8" key="1">
    <citation type="journal article" date="2024" name="Plant J.">
        <title>Genome sequences and population genomics reveal climatic adaptation and genomic divergence between two closely related sweetgum species.</title>
        <authorList>
            <person name="Xu W.Q."/>
            <person name="Ren C.Q."/>
            <person name="Zhang X.Y."/>
            <person name="Comes H.P."/>
            <person name="Liu X.H."/>
            <person name="Li Y.G."/>
            <person name="Kettle C.J."/>
            <person name="Jalonen R."/>
            <person name="Gaisberger H."/>
            <person name="Ma Y.Z."/>
            <person name="Qiu Y.X."/>
        </authorList>
    </citation>
    <scope>NUCLEOTIDE SEQUENCE [LARGE SCALE GENOMIC DNA]</scope>
    <source>
        <strain evidence="7">Hangzhou</strain>
    </source>
</reference>
<feature type="region of interest" description="Disordered" evidence="5">
    <location>
        <begin position="707"/>
        <end position="737"/>
    </location>
</feature>
<dbReference type="InterPro" id="IPR006564">
    <property type="entry name" value="Znf_PMZ"/>
</dbReference>
<organism evidence="7 8">
    <name type="scientific">Liquidambar formosana</name>
    <name type="common">Formosan gum</name>
    <dbReference type="NCBI Taxonomy" id="63359"/>
    <lineage>
        <taxon>Eukaryota</taxon>
        <taxon>Viridiplantae</taxon>
        <taxon>Streptophyta</taxon>
        <taxon>Embryophyta</taxon>
        <taxon>Tracheophyta</taxon>
        <taxon>Spermatophyta</taxon>
        <taxon>Magnoliopsida</taxon>
        <taxon>eudicotyledons</taxon>
        <taxon>Gunneridae</taxon>
        <taxon>Pentapetalae</taxon>
        <taxon>Saxifragales</taxon>
        <taxon>Altingiaceae</taxon>
        <taxon>Liquidambar</taxon>
    </lineage>
</organism>
<dbReference type="InterPro" id="IPR018289">
    <property type="entry name" value="MULE_transposase_dom"/>
</dbReference>
<dbReference type="AlphaFoldDB" id="A0AAP0NKV4"/>
<feature type="region of interest" description="Disordered" evidence="5">
    <location>
        <begin position="24"/>
        <end position="58"/>
    </location>
</feature>
<evidence type="ECO:0000313" key="7">
    <source>
        <dbReference type="EMBL" id="KAK9273367.1"/>
    </source>
</evidence>
<proteinExistence type="predicted"/>
<dbReference type="GO" id="GO:0008270">
    <property type="term" value="F:zinc ion binding"/>
    <property type="evidence" value="ECO:0007669"/>
    <property type="project" value="UniProtKB-KW"/>
</dbReference>
<dbReference type="EMBL" id="JBBPBK010000012">
    <property type="protein sequence ID" value="KAK9273367.1"/>
    <property type="molecule type" value="Genomic_DNA"/>
</dbReference>
<name>A0AAP0NKV4_LIQFO</name>
<gene>
    <name evidence="7" type="ORF">L1049_018177</name>
</gene>
<keyword evidence="2 4" id="KW-0863">Zinc-finger</keyword>
<keyword evidence="1" id="KW-0479">Metal-binding</keyword>
<dbReference type="PANTHER" id="PTHR47718:SF15">
    <property type="entry name" value="PROTEIN FAR1-RELATED SEQUENCE 5-LIKE"/>
    <property type="match status" value="1"/>
</dbReference>
<comment type="caution">
    <text evidence="7">The sequence shown here is derived from an EMBL/GenBank/DDBJ whole genome shotgun (WGS) entry which is preliminary data.</text>
</comment>
<keyword evidence="3" id="KW-0862">Zinc</keyword>
<evidence type="ECO:0000256" key="2">
    <source>
        <dbReference type="ARBA" id="ARBA00022771"/>
    </source>
</evidence>
<evidence type="ECO:0000256" key="5">
    <source>
        <dbReference type="SAM" id="MobiDB-lite"/>
    </source>
</evidence>
<evidence type="ECO:0000256" key="3">
    <source>
        <dbReference type="ARBA" id="ARBA00022833"/>
    </source>
</evidence>
<protein>
    <recommendedName>
        <fullName evidence="6">SWIM-type domain-containing protein</fullName>
    </recommendedName>
</protein>
<feature type="domain" description="SWIM-type" evidence="6">
    <location>
        <begin position="578"/>
        <end position="616"/>
    </location>
</feature>
<dbReference type="Pfam" id="PF03101">
    <property type="entry name" value="FAR1"/>
    <property type="match status" value="1"/>
</dbReference>
<dbReference type="PANTHER" id="PTHR47718">
    <property type="entry name" value="OS01G0519700 PROTEIN"/>
    <property type="match status" value="1"/>
</dbReference>
<dbReference type="Proteomes" id="UP001415857">
    <property type="component" value="Unassembled WGS sequence"/>
</dbReference>
<dbReference type="Pfam" id="PF10551">
    <property type="entry name" value="MULE"/>
    <property type="match status" value="1"/>
</dbReference>
<evidence type="ECO:0000256" key="4">
    <source>
        <dbReference type="PROSITE-ProRule" id="PRU00325"/>
    </source>
</evidence>
<dbReference type="InterPro" id="IPR007527">
    <property type="entry name" value="Znf_SWIM"/>
</dbReference>
<dbReference type="SMART" id="SM00575">
    <property type="entry name" value="ZnF_PMZ"/>
    <property type="match status" value="1"/>
</dbReference>
<feature type="compositionally biased region" description="Low complexity" evidence="5">
    <location>
        <begin position="27"/>
        <end position="51"/>
    </location>
</feature>
<keyword evidence="8" id="KW-1185">Reference proteome</keyword>
<sequence length="846" mass="96868">MVEVWINLVAMEQCNRRAGKEPIIDLNVGNDGSNSDSDGGMNTAGENNNEYNFRHNHNGQNLYPPLNKRLNEVTPDEVFSMTFNNIDEAESFYNSYAKVVGFSVRKDDLSKDKDGIIVSRSWVCSKEGIRLQKHLQRPDRQREAKSITRCGCLAAFRIAYKQKLNVWVVKKFNAEHNHELVPISEVQFLRSHRAMSGADKAQADAMRKVGIRTCHVIDHMQSQSGGYQNIGFTPKDLYNYVDGQRRKQIVDGDAMGCLAYLTAKADSDHGFFHKYTVDEQNRLTQLFFADSKSRLDYACFGDVLAFDATYSTNVYKKPFVILIGVNNHFQTIIFGCALLADETVGTYKWVLTSLLEAMDNKKPISVITDGDKAMRKAIKQIFPEARHRLCAWHLQRNASANVHNKNFHKDFKRLMFNECSIEEFETDWQSVIEKYELDGNKWIEDIYDDRFRWAAAHLRGQFFAGMRSTQRNEGMNAFFNEHLTPRLQLFEFVQHYDRALVKLRHAETQAEYDSNHTSPVTNSALVSIESHAIRIFTKKMFSKFREELKYETLYFVRHTEDHGDQRIHILSQHSSPEAAITVVHYRDEEKMKCSCLTFETIGLPCRHIIAVMKVERLQEIPTNCILKRWTKLARGGIYCTFSTEVSNDETEQMRYSALSASCNEMCYLASKCSEGFHEARNEVAKLTYRMEQLCAMYRRGGTDAGVCEGGPRRRPMVQDPDIARTKGNTRSMPTSMPKARRCSHCKFEGHDIRRCPLLGKGSTCEDSNIGSDIHAEGSGFEQPNLYAYKSFSQSHSMHHHSSIPSTQADWSCDSMRAVSYSCDAHIVQEKDNTFDGASQVTEHNLY</sequence>
<dbReference type="PROSITE" id="PS50966">
    <property type="entry name" value="ZF_SWIM"/>
    <property type="match status" value="1"/>
</dbReference>
<evidence type="ECO:0000259" key="6">
    <source>
        <dbReference type="PROSITE" id="PS50966"/>
    </source>
</evidence>
<dbReference type="Pfam" id="PF04434">
    <property type="entry name" value="SWIM"/>
    <property type="match status" value="1"/>
</dbReference>
<evidence type="ECO:0000256" key="1">
    <source>
        <dbReference type="ARBA" id="ARBA00022723"/>
    </source>
</evidence>